<evidence type="ECO:0000313" key="4">
    <source>
        <dbReference type="Proteomes" id="UP000217154"/>
    </source>
</evidence>
<feature type="domain" description="ChsH2 rubredoxin-like zinc ribbon" evidence="2">
    <location>
        <begin position="36"/>
        <end position="70"/>
    </location>
</feature>
<dbReference type="SUPFAM" id="SSF50249">
    <property type="entry name" value="Nucleic acid-binding proteins"/>
    <property type="match status" value="1"/>
</dbReference>
<accession>A0A250DP55</accession>
<dbReference type="InterPro" id="IPR022002">
    <property type="entry name" value="ChsH2_Znr"/>
</dbReference>
<dbReference type="AlphaFoldDB" id="A0A250DP55"/>
<dbReference type="Pfam" id="PF01796">
    <property type="entry name" value="OB_ChsH2_C"/>
    <property type="match status" value="1"/>
</dbReference>
<reference evidence="3 4" key="1">
    <citation type="submission" date="2017-09" db="EMBL/GenBank/DDBJ databases">
        <title>The diverse metabolic capabilities of V. boronicumulans make it an excellent choice for continued studies on novel biodegradation.</title>
        <authorList>
            <person name="Sun S."/>
        </authorList>
    </citation>
    <scope>NUCLEOTIDE SEQUENCE [LARGE SCALE GENOMIC DNA]</scope>
    <source>
        <strain evidence="3 4">J1</strain>
    </source>
</reference>
<dbReference type="RefSeq" id="WP_095746379.1">
    <property type="nucleotide sequence ID" value="NZ_CP023284.1"/>
</dbReference>
<protein>
    <submittedName>
        <fullName evidence="3">Short-chain dehydrogenase</fullName>
    </submittedName>
</protein>
<evidence type="ECO:0000259" key="1">
    <source>
        <dbReference type="Pfam" id="PF01796"/>
    </source>
</evidence>
<evidence type="ECO:0000313" key="3">
    <source>
        <dbReference type="EMBL" id="ATA56146.1"/>
    </source>
</evidence>
<dbReference type="PANTHER" id="PTHR34075">
    <property type="entry name" value="BLR3430 PROTEIN"/>
    <property type="match status" value="1"/>
</dbReference>
<dbReference type="InterPro" id="IPR002878">
    <property type="entry name" value="ChsH2_C"/>
</dbReference>
<gene>
    <name evidence="3" type="ORF">CKY39_25075</name>
</gene>
<dbReference type="Gene3D" id="6.10.30.10">
    <property type="match status" value="1"/>
</dbReference>
<dbReference type="InterPro" id="IPR052513">
    <property type="entry name" value="Thioester_dehydratase-like"/>
</dbReference>
<dbReference type="Gene3D" id="3.40.50.720">
    <property type="entry name" value="NAD(P)-binding Rossmann-like Domain"/>
    <property type="match status" value="1"/>
</dbReference>
<name>A0A250DP55_9BURK</name>
<dbReference type="Pfam" id="PF12172">
    <property type="entry name" value="zf-ChsH2"/>
    <property type="match status" value="1"/>
</dbReference>
<dbReference type="PANTHER" id="PTHR34075:SF5">
    <property type="entry name" value="BLR3430 PROTEIN"/>
    <property type="match status" value="1"/>
</dbReference>
<organism evidence="3 4">
    <name type="scientific">Variovorax boronicumulans</name>
    <dbReference type="NCBI Taxonomy" id="436515"/>
    <lineage>
        <taxon>Bacteria</taxon>
        <taxon>Pseudomonadati</taxon>
        <taxon>Pseudomonadota</taxon>
        <taxon>Betaproteobacteria</taxon>
        <taxon>Burkholderiales</taxon>
        <taxon>Comamonadaceae</taxon>
        <taxon>Variovorax</taxon>
    </lineage>
</organism>
<dbReference type="Proteomes" id="UP000217154">
    <property type="component" value="Chromosome"/>
</dbReference>
<dbReference type="EMBL" id="CP023284">
    <property type="protein sequence ID" value="ATA56146.1"/>
    <property type="molecule type" value="Genomic_DNA"/>
</dbReference>
<dbReference type="InterPro" id="IPR036291">
    <property type="entry name" value="NAD(P)-bd_dom_sf"/>
</dbReference>
<dbReference type="KEGG" id="vbo:CKY39_25075"/>
<dbReference type="PRINTS" id="PR00081">
    <property type="entry name" value="GDHRDH"/>
</dbReference>
<dbReference type="InterPro" id="IPR012340">
    <property type="entry name" value="NA-bd_OB-fold"/>
</dbReference>
<feature type="domain" description="ChsH2 C-terminal OB-fold" evidence="1">
    <location>
        <begin position="72"/>
        <end position="136"/>
    </location>
</feature>
<sequence length="417" mass="45236">MTMPMMRPPRKNPVLRTRQMNLPPGARGRVALGLTAAAAEGRFELQTCEDCGTVQYPPREVCHKCLSAALRWRQQSGEGALLGSTTLHHSNDLFFRERLPWRLGLVHLDAGPTLMVHLHGEVGDAPTRVRVGARLDRAGQAVLIAFPTEGSPHMADDKMLREMTSDPKFRKVLVTDGKTETGQALVRALVKAGADIVWVGHAEPWKKMGDGLDDISALPQVTLVPLDLTNGRQVTELAGSIGGKVDIVINNAEVHRTFGIAARRGTDVAKAEMDINYFGLLRLAQEFGPALKGRSADGATGATAWVNLLSIYALSNFPPHGTFSASKAAAHSLAQCLRAEMRPAGIRVINVFPGPIDDEWNQHTPPPKLAPTALANAIVKALRDGVEDVYPGDVAQEWLERWRDNPKVLERELAAGG</sequence>
<evidence type="ECO:0000259" key="2">
    <source>
        <dbReference type="Pfam" id="PF12172"/>
    </source>
</evidence>
<dbReference type="Pfam" id="PF00106">
    <property type="entry name" value="adh_short"/>
    <property type="match status" value="1"/>
</dbReference>
<dbReference type="SUPFAM" id="SSF51735">
    <property type="entry name" value="NAD(P)-binding Rossmann-fold domains"/>
    <property type="match status" value="1"/>
</dbReference>
<proteinExistence type="predicted"/>
<dbReference type="InterPro" id="IPR002347">
    <property type="entry name" value="SDR_fam"/>
</dbReference>